<name>A0AA40SPV6_9MICO</name>
<feature type="transmembrane region" description="Helical" evidence="9">
    <location>
        <begin position="214"/>
        <end position="231"/>
    </location>
</feature>
<dbReference type="PANTHER" id="PTHR43562:SF1">
    <property type="entry name" value="NA(+)_H(+) ANTIPORTER YJBQ-RELATED"/>
    <property type="match status" value="1"/>
</dbReference>
<keyword evidence="7" id="KW-0406">Ion transport</keyword>
<feature type="domain" description="Cation/H+ exchanger transmembrane" evidence="10">
    <location>
        <begin position="15"/>
        <end position="378"/>
    </location>
</feature>
<organism evidence="11 12">
    <name type="scientific">Microbacterium invictum</name>
    <dbReference type="NCBI Taxonomy" id="515415"/>
    <lineage>
        <taxon>Bacteria</taxon>
        <taxon>Bacillati</taxon>
        <taxon>Actinomycetota</taxon>
        <taxon>Actinomycetes</taxon>
        <taxon>Micrococcales</taxon>
        <taxon>Microbacteriaceae</taxon>
        <taxon>Microbacterium</taxon>
    </lineage>
</organism>
<keyword evidence="6 9" id="KW-1133">Transmembrane helix</keyword>
<evidence type="ECO:0000256" key="4">
    <source>
        <dbReference type="ARBA" id="ARBA00022449"/>
    </source>
</evidence>
<feature type="transmembrane region" description="Helical" evidence="9">
    <location>
        <begin position="115"/>
        <end position="134"/>
    </location>
</feature>
<feature type="transmembrane region" description="Helical" evidence="9">
    <location>
        <begin position="356"/>
        <end position="380"/>
    </location>
</feature>
<accession>A0AA40SPV6</accession>
<dbReference type="GO" id="GO:0016020">
    <property type="term" value="C:membrane"/>
    <property type="evidence" value="ECO:0007669"/>
    <property type="project" value="UniProtKB-SubCell"/>
</dbReference>
<gene>
    <name evidence="11" type="ORF">BKA10_002012</name>
</gene>
<feature type="transmembrane region" description="Helical" evidence="9">
    <location>
        <begin position="297"/>
        <end position="319"/>
    </location>
</feature>
<dbReference type="PANTHER" id="PTHR43562">
    <property type="entry name" value="NAPA-TYPE SODIUM/HYDROGEN ANTIPORTER"/>
    <property type="match status" value="1"/>
</dbReference>
<dbReference type="EMBL" id="JACIFH010000001">
    <property type="protein sequence ID" value="MBB4140218.1"/>
    <property type="molecule type" value="Genomic_DNA"/>
</dbReference>
<reference evidence="11 12" key="1">
    <citation type="submission" date="2020-08" db="EMBL/GenBank/DDBJ databases">
        <title>Sequencing the genomes of 1000 actinobacteria strains.</title>
        <authorList>
            <person name="Klenk H.-P."/>
        </authorList>
    </citation>
    <scope>NUCLEOTIDE SEQUENCE [LARGE SCALE GENOMIC DNA]</scope>
    <source>
        <strain evidence="11 12">DSM 19600</strain>
    </source>
</reference>
<dbReference type="InterPro" id="IPR006153">
    <property type="entry name" value="Cation/H_exchanger_TM"/>
</dbReference>
<keyword evidence="12" id="KW-1185">Reference proteome</keyword>
<evidence type="ECO:0000256" key="2">
    <source>
        <dbReference type="ARBA" id="ARBA00005551"/>
    </source>
</evidence>
<dbReference type="GO" id="GO:1902600">
    <property type="term" value="P:proton transmembrane transport"/>
    <property type="evidence" value="ECO:0007669"/>
    <property type="project" value="InterPro"/>
</dbReference>
<evidence type="ECO:0000256" key="7">
    <source>
        <dbReference type="ARBA" id="ARBA00023065"/>
    </source>
</evidence>
<comment type="similarity">
    <text evidence="2">Belongs to the monovalent cation:proton antiporter 2 (CPA2) transporter (TC 2.A.37) family.</text>
</comment>
<comment type="subcellular location">
    <subcellularLocation>
        <location evidence="1">Membrane</location>
        <topology evidence="1">Multi-pass membrane protein</topology>
    </subcellularLocation>
</comment>
<dbReference type="InterPro" id="IPR038770">
    <property type="entry name" value="Na+/solute_symporter_sf"/>
</dbReference>
<proteinExistence type="inferred from homology"/>
<evidence type="ECO:0000259" key="10">
    <source>
        <dbReference type="Pfam" id="PF00999"/>
    </source>
</evidence>
<evidence type="ECO:0000313" key="11">
    <source>
        <dbReference type="EMBL" id="MBB4140218.1"/>
    </source>
</evidence>
<feature type="transmembrane region" description="Helical" evidence="9">
    <location>
        <begin position="146"/>
        <end position="166"/>
    </location>
</feature>
<dbReference type="RefSeq" id="WP_183499783.1">
    <property type="nucleotide sequence ID" value="NZ_BAABCO010000002.1"/>
</dbReference>
<evidence type="ECO:0000256" key="9">
    <source>
        <dbReference type="SAM" id="Phobius"/>
    </source>
</evidence>
<dbReference type="GO" id="GO:0015297">
    <property type="term" value="F:antiporter activity"/>
    <property type="evidence" value="ECO:0007669"/>
    <property type="project" value="UniProtKB-KW"/>
</dbReference>
<feature type="transmembrane region" description="Helical" evidence="9">
    <location>
        <begin position="172"/>
        <end position="193"/>
    </location>
</feature>
<dbReference type="Proteomes" id="UP000549113">
    <property type="component" value="Unassembled WGS sequence"/>
</dbReference>
<feature type="transmembrane region" description="Helical" evidence="9">
    <location>
        <begin position="331"/>
        <end position="350"/>
    </location>
</feature>
<feature type="transmembrane region" description="Helical" evidence="9">
    <location>
        <begin position="237"/>
        <end position="255"/>
    </location>
</feature>
<evidence type="ECO:0000313" key="12">
    <source>
        <dbReference type="Proteomes" id="UP000549113"/>
    </source>
</evidence>
<evidence type="ECO:0000256" key="6">
    <source>
        <dbReference type="ARBA" id="ARBA00022989"/>
    </source>
</evidence>
<sequence length="398" mass="41113">MEHFSSTFVLIPLLAVLAPLAARAIGPWLRIPVVVFELVLGIVVGPSLLGWAQPSEFIDLLSELGLAMLFFVAGTEIEFSALRGRTGGRAIGGWLISIVAGTALGWVLVPGEGAIVIGVALASTALGTLLPILRDAGEMRTPFGRAVGALGAVGEFGPLVAISVLLGGRNPGVATLVLAGFLVIAAAAIWYALKAPQGRLHAFVTATLHTSGQFAVRVVMLILIALVGLSAVLDLDILLGAFAAGIVWRLLMRDADADAQEVVESKVEALAFGFLVPLFFIYTGVTFDLKSLLDDPILLAMVPVVLIVLLVVRGLPSMLAAPEGSTGRDRLSIMLLGATGLPIIVAVTAIGVDEGLLSSAAASVLVGAGMLSVLLFPLIAMSLRGERSTSAELADDHA</sequence>
<feature type="transmembrane region" description="Helical" evidence="9">
    <location>
        <begin position="267"/>
        <end position="285"/>
    </location>
</feature>
<evidence type="ECO:0000256" key="3">
    <source>
        <dbReference type="ARBA" id="ARBA00022448"/>
    </source>
</evidence>
<evidence type="ECO:0000256" key="8">
    <source>
        <dbReference type="ARBA" id="ARBA00023136"/>
    </source>
</evidence>
<keyword evidence="5 9" id="KW-0812">Transmembrane</keyword>
<dbReference type="AlphaFoldDB" id="A0AA40SPV6"/>
<keyword evidence="4" id="KW-0050">Antiport</keyword>
<dbReference type="Pfam" id="PF00999">
    <property type="entry name" value="Na_H_Exchanger"/>
    <property type="match status" value="1"/>
</dbReference>
<dbReference type="Gene3D" id="1.20.1530.20">
    <property type="match status" value="1"/>
</dbReference>
<protein>
    <submittedName>
        <fullName evidence="11">Kef-type K+ transport system membrane component KefB</fullName>
    </submittedName>
</protein>
<evidence type="ECO:0000256" key="5">
    <source>
        <dbReference type="ARBA" id="ARBA00022692"/>
    </source>
</evidence>
<keyword evidence="8 9" id="KW-0472">Membrane</keyword>
<evidence type="ECO:0000256" key="1">
    <source>
        <dbReference type="ARBA" id="ARBA00004141"/>
    </source>
</evidence>
<keyword evidence="3" id="KW-0813">Transport</keyword>
<feature type="transmembrane region" description="Helical" evidence="9">
    <location>
        <begin position="33"/>
        <end position="52"/>
    </location>
</feature>
<comment type="caution">
    <text evidence="11">The sequence shown here is derived from an EMBL/GenBank/DDBJ whole genome shotgun (WGS) entry which is preliminary data.</text>
</comment>
<feature type="transmembrane region" description="Helical" evidence="9">
    <location>
        <begin position="90"/>
        <end position="109"/>
    </location>
</feature>